<comment type="subcellular location">
    <subcellularLocation>
        <location evidence="1">Endomembrane system</location>
        <topology evidence="1">Multi-pass membrane protein</topology>
    </subcellularLocation>
</comment>
<sequence length="162" mass="18375">MINIDLHLYIIEDNINDCILISNSTKSIITNTINKGQDATHNSSIRMINNKIKVDWTYLLIALFGYLSNYNGTFPFNTPGDSYEGYDEIMYMRLGCALLGAGMVPLSFLTVWELTRSLLASSFSEIGLLTLSKFILLDPILMFYMMASFHGLCMFNRENITI</sequence>
<evidence type="ECO:0000256" key="4">
    <source>
        <dbReference type="ARBA" id="ARBA00022676"/>
    </source>
</evidence>
<evidence type="ECO:0000256" key="10">
    <source>
        <dbReference type="SAM" id="Phobius"/>
    </source>
</evidence>
<gene>
    <name evidence="12" type="primary">tw_2</name>
    <name evidence="12" type="ORF">Anas_11187</name>
</gene>
<evidence type="ECO:0000259" key="11">
    <source>
        <dbReference type="Pfam" id="PF02366"/>
    </source>
</evidence>
<dbReference type="PANTHER" id="PTHR10050">
    <property type="entry name" value="DOLICHYL-PHOSPHATE-MANNOSE--PROTEIN MANNOSYLTRANSFERASE"/>
    <property type="match status" value="1"/>
</dbReference>
<keyword evidence="6 10" id="KW-0812">Transmembrane</keyword>
<evidence type="ECO:0000256" key="1">
    <source>
        <dbReference type="ARBA" id="ARBA00004127"/>
    </source>
</evidence>
<keyword evidence="8 10" id="KW-0472">Membrane</keyword>
<dbReference type="EMBL" id="SEYY01019026">
    <property type="protein sequence ID" value="KAB7498755.1"/>
    <property type="molecule type" value="Genomic_DNA"/>
</dbReference>
<dbReference type="GO" id="GO:0004169">
    <property type="term" value="F:dolichyl-phosphate-mannose-protein mannosyltransferase activity"/>
    <property type="evidence" value="ECO:0007669"/>
    <property type="project" value="TreeGrafter"/>
</dbReference>
<dbReference type="InterPro" id="IPR027005">
    <property type="entry name" value="PMT-like"/>
</dbReference>
<dbReference type="Proteomes" id="UP000326759">
    <property type="component" value="Unassembled WGS sequence"/>
</dbReference>
<dbReference type="UniPathway" id="UPA00378"/>
<feature type="transmembrane region" description="Helical" evidence="10">
    <location>
        <begin position="126"/>
        <end position="147"/>
    </location>
</feature>
<proteinExistence type="inferred from homology"/>
<dbReference type="InterPro" id="IPR003342">
    <property type="entry name" value="ArnT-like_N"/>
</dbReference>
<reference evidence="12 13" key="1">
    <citation type="journal article" date="2019" name="PLoS Biol.">
        <title>Sex chromosomes control vertical transmission of feminizing Wolbachia symbionts in an isopod.</title>
        <authorList>
            <person name="Becking T."/>
            <person name="Chebbi M.A."/>
            <person name="Giraud I."/>
            <person name="Moumen B."/>
            <person name="Laverre T."/>
            <person name="Caubet Y."/>
            <person name="Peccoud J."/>
            <person name="Gilbert C."/>
            <person name="Cordaux R."/>
        </authorList>
    </citation>
    <scope>NUCLEOTIDE SEQUENCE [LARGE SCALE GENOMIC DNA]</scope>
    <source>
        <strain evidence="12">ANa2</strain>
        <tissue evidence="12">Whole body excluding digestive tract and cuticle</tissue>
    </source>
</reference>
<keyword evidence="4" id="KW-0328">Glycosyltransferase</keyword>
<comment type="caution">
    <text evidence="12">The sequence shown here is derived from an EMBL/GenBank/DDBJ whole genome shotgun (WGS) entry which is preliminary data.</text>
</comment>
<evidence type="ECO:0000256" key="9">
    <source>
        <dbReference type="ARBA" id="ARBA00039583"/>
    </source>
</evidence>
<dbReference type="GO" id="GO:0016020">
    <property type="term" value="C:membrane"/>
    <property type="evidence" value="ECO:0007669"/>
    <property type="project" value="InterPro"/>
</dbReference>
<protein>
    <recommendedName>
        <fullName evidence="9">Protein O-mannosyl-transferase 2</fullName>
    </recommendedName>
</protein>
<organism evidence="12 13">
    <name type="scientific">Armadillidium nasatum</name>
    <dbReference type="NCBI Taxonomy" id="96803"/>
    <lineage>
        <taxon>Eukaryota</taxon>
        <taxon>Metazoa</taxon>
        <taxon>Ecdysozoa</taxon>
        <taxon>Arthropoda</taxon>
        <taxon>Crustacea</taxon>
        <taxon>Multicrustacea</taxon>
        <taxon>Malacostraca</taxon>
        <taxon>Eumalacostraca</taxon>
        <taxon>Peracarida</taxon>
        <taxon>Isopoda</taxon>
        <taxon>Oniscidea</taxon>
        <taxon>Crinocheta</taxon>
        <taxon>Armadillidiidae</taxon>
        <taxon>Armadillidium</taxon>
    </lineage>
</organism>
<accession>A0A5N5SXV4</accession>
<dbReference type="GO" id="GO:0005783">
    <property type="term" value="C:endoplasmic reticulum"/>
    <property type="evidence" value="ECO:0007669"/>
    <property type="project" value="TreeGrafter"/>
</dbReference>
<keyword evidence="5 12" id="KW-0808">Transferase</keyword>
<feature type="transmembrane region" description="Helical" evidence="10">
    <location>
        <begin position="90"/>
        <end position="114"/>
    </location>
</feature>
<dbReference type="PANTHER" id="PTHR10050:SF46">
    <property type="entry name" value="PROTEIN O-MANNOSYL-TRANSFERASE 2"/>
    <property type="match status" value="1"/>
</dbReference>
<feature type="non-terminal residue" evidence="12">
    <location>
        <position position="162"/>
    </location>
</feature>
<evidence type="ECO:0000256" key="7">
    <source>
        <dbReference type="ARBA" id="ARBA00022989"/>
    </source>
</evidence>
<name>A0A5N5SXV4_9CRUS</name>
<evidence type="ECO:0000256" key="3">
    <source>
        <dbReference type="ARBA" id="ARBA00007222"/>
    </source>
</evidence>
<keyword evidence="7 10" id="KW-1133">Transmembrane helix</keyword>
<keyword evidence="13" id="KW-1185">Reference proteome</keyword>
<dbReference type="AlphaFoldDB" id="A0A5N5SXV4"/>
<dbReference type="Pfam" id="PF02366">
    <property type="entry name" value="PMT"/>
    <property type="match status" value="1"/>
</dbReference>
<evidence type="ECO:0000256" key="2">
    <source>
        <dbReference type="ARBA" id="ARBA00004922"/>
    </source>
</evidence>
<comment type="similarity">
    <text evidence="3">Belongs to the glycosyltransferase 39 family.</text>
</comment>
<evidence type="ECO:0000256" key="5">
    <source>
        <dbReference type="ARBA" id="ARBA00022679"/>
    </source>
</evidence>
<evidence type="ECO:0000256" key="6">
    <source>
        <dbReference type="ARBA" id="ARBA00022692"/>
    </source>
</evidence>
<evidence type="ECO:0000256" key="8">
    <source>
        <dbReference type="ARBA" id="ARBA00023136"/>
    </source>
</evidence>
<dbReference type="OrthoDB" id="6370475at2759"/>
<evidence type="ECO:0000313" key="13">
    <source>
        <dbReference type="Proteomes" id="UP000326759"/>
    </source>
</evidence>
<feature type="domain" description="ArnT-like N-terminal" evidence="11">
    <location>
        <begin position="56"/>
        <end position="157"/>
    </location>
</feature>
<evidence type="ECO:0000313" key="12">
    <source>
        <dbReference type="EMBL" id="KAB7498755.1"/>
    </source>
</evidence>
<comment type="pathway">
    <text evidence="2">Protein modification; protein glycosylation.</text>
</comment>
<feature type="transmembrane region" description="Helical" evidence="10">
    <location>
        <begin position="54"/>
        <end position="70"/>
    </location>
</feature>